<dbReference type="InterPro" id="IPR050707">
    <property type="entry name" value="HTH_MetabolicPath_Reg"/>
</dbReference>
<dbReference type="SMART" id="SM00346">
    <property type="entry name" value="HTH_ICLR"/>
    <property type="match status" value="1"/>
</dbReference>
<evidence type="ECO:0000256" key="3">
    <source>
        <dbReference type="ARBA" id="ARBA00023163"/>
    </source>
</evidence>
<evidence type="ECO:0000259" key="5">
    <source>
        <dbReference type="PROSITE" id="PS51077"/>
    </source>
</evidence>
<evidence type="ECO:0000259" key="6">
    <source>
        <dbReference type="PROSITE" id="PS51078"/>
    </source>
</evidence>
<dbReference type="SUPFAM" id="SSF46785">
    <property type="entry name" value="Winged helix' DNA-binding domain"/>
    <property type="match status" value="1"/>
</dbReference>
<dbReference type="GO" id="GO:0045892">
    <property type="term" value="P:negative regulation of DNA-templated transcription"/>
    <property type="evidence" value="ECO:0007669"/>
    <property type="project" value="TreeGrafter"/>
</dbReference>
<dbReference type="InterPro" id="IPR036388">
    <property type="entry name" value="WH-like_DNA-bd_sf"/>
</dbReference>
<name>A0A6B2NYY7_9RHOB</name>
<reference evidence="7" key="1">
    <citation type="submission" date="2020-02" db="EMBL/GenBank/DDBJ databases">
        <title>Delineation of the pyrene-degrading pathway in Roseobacter clade bacteria by genomic analysis.</title>
        <authorList>
            <person name="Zhou H."/>
            <person name="Wang H."/>
        </authorList>
    </citation>
    <scope>NUCLEOTIDE SEQUENCE</scope>
    <source>
        <strain evidence="7">PrR005</strain>
    </source>
</reference>
<dbReference type="AlphaFoldDB" id="A0A6B2NYY7"/>
<evidence type="ECO:0000256" key="4">
    <source>
        <dbReference type="SAM" id="MobiDB-lite"/>
    </source>
</evidence>
<dbReference type="GO" id="GO:0003700">
    <property type="term" value="F:DNA-binding transcription factor activity"/>
    <property type="evidence" value="ECO:0007669"/>
    <property type="project" value="TreeGrafter"/>
</dbReference>
<evidence type="ECO:0000256" key="1">
    <source>
        <dbReference type="ARBA" id="ARBA00023015"/>
    </source>
</evidence>
<dbReference type="EMBL" id="JAAGOX010000053">
    <property type="protein sequence ID" value="NDW47095.1"/>
    <property type="molecule type" value="Genomic_DNA"/>
</dbReference>
<dbReference type="InterPro" id="IPR005471">
    <property type="entry name" value="Tscrpt_reg_IclR_N"/>
</dbReference>
<feature type="compositionally biased region" description="Basic residues" evidence="4">
    <location>
        <begin position="1"/>
        <end position="11"/>
    </location>
</feature>
<keyword evidence="3" id="KW-0804">Transcription</keyword>
<gene>
    <name evidence="7" type="ORF">G0P99_19285</name>
</gene>
<dbReference type="Gene3D" id="3.30.450.40">
    <property type="match status" value="1"/>
</dbReference>
<dbReference type="InterPro" id="IPR036390">
    <property type="entry name" value="WH_DNA-bd_sf"/>
</dbReference>
<feature type="domain" description="IclR-ED" evidence="6">
    <location>
        <begin position="85"/>
        <end position="268"/>
    </location>
</feature>
<dbReference type="Pfam" id="PF01614">
    <property type="entry name" value="IclR_C"/>
    <property type="match status" value="1"/>
</dbReference>
<keyword evidence="2" id="KW-0238">DNA-binding</keyword>
<dbReference type="InterPro" id="IPR014757">
    <property type="entry name" value="Tscrpt_reg_IclR_C"/>
</dbReference>
<dbReference type="PANTHER" id="PTHR30136:SF24">
    <property type="entry name" value="HTH-TYPE TRANSCRIPTIONAL REPRESSOR ALLR"/>
    <property type="match status" value="1"/>
</dbReference>
<proteinExistence type="predicted"/>
<keyword evidence="1" id="KW-0805">Transcription regulation</keyword>
<dbReference type="GO" id="GO:0003677">
    <property type="term" value="F:DNA binding"/>
    <property type="evidence" value="ECO:0007669"/>
    <property type="project" value="UniProtKB-KW"/>
</dbReference>
<comment type="caution">
    <text evidence="7">The sequence shown here is derived from an EMBL/GenBank/DDBJ whole genome shotgun (WGS) entry which is preliminary data.</text>
</comment>
<dbReference type="PANTHER" id="PTHR30136">
    <property type="entry name" value="HELIX-TURN-HELIX TRANSCRIPTIONAL REGULATOR, ICLR FAMILY"/>
    <property type="match status" value="1"/>
</dbReference>
<dbReference type="InterPro" id="IPR029016">
    <property type="entry name" value="GAF-like_dom_sf"/>
</dbReference>
<dbReference type="PROSITE" id="PS51078">
    <property type="entry name" value="ICLR_ED"/>
    <property type="match status" value="1"/>
</dbReference>
<dbReference type="PROSITE" id="PS51077">
    <property type="entry name" value="HTH_ICLR"/>
    <property type="match status" value="1"/>
</dbReference>
<protein>
    <submittedName>
        <fullName evidence="7">IclR family transcriptional regulator</fullName>
    </submittedName>
</protein>
<dbReference type="SUPFAM" id="SSF55781">
    <property type="entry name" value="GAF domain-like"/>
    <property type="match status" value="1"/>
</dbReference>
<evidence type="ECO:0000313" key="7">
    <source>
        <dbReference type="EMBL" id="NDW47095.1"/>
    </source>
</evidence>
<sequence length="278" mass="29490">MNTTKRPRGRPRSPFTESGSATLQSLDRALGLLTAIARVGHATLTDLALAQGLPPATAHRILTTLQKHGFADFDRHSQEWLVGIEAYRTGSAYLRRAGLTEIGQPILRALMEQTGETANLAVPDGAEVVSIAQVETTHPIRAFFPAGTRSPMHASGTGKAILAMMPPERARALLQKAGLPVFTPKTLSTPNDLFADLERTRARGWSYEADERHDGMSCVGAAIFDENGLPCAGISISGPSGRFKSVSIERFGQAVADAGSQITRLTGGTVPGSPLQGP</sequence>
<accession>A0A6B2NYY7</accession>
<dbReference type="Gene3D" id="1.10.10.10">
    <property type="entry name" value="Winged helix-like DNA-binding domain superfamily/Winged helix DNA-binding domain"/>
    <property type="match status" value="1"/>
</dbReference>
<feature type="region of interest" description="Disordered" evidence="4">
    <location>
        <begin position="1"/>
        <end position="20"/>
    </location>
</feature>
<dbReference type="Pfam" id="PF09339">
    <property type="entry name" value="HTH_IclR"/>
    <property type="match status" value="1"/>
</dbReference>
<evidence type="ECO:0000256" key="2">
    <source>
        <dbReference type="ARBA" id="ARBA00023125"/>
    </source>
</evidence>
<organism evidence="7">
    <name type="scientific">Ruegeria sp. PrR005</name>
    <dbReference type="NCBI Taxonomy" id="2706882"/>
    <lineage>
        <taxon>Bacteria</taxon>
        <taxon>Pseudomonadati</taxon>
        <taxon>Pseudomonadota</taxon>
        <taxon>Alphaproteobacteria</taxon>
        <taxon>Rhodobacterales</taxon>
        <taxon>Roseobacteraceae</taxon>
        <taxon>Ruegeria</taxon>
    </lineage>
</organism>
<feature type="domain" description="HTH iclR-type" evidence="5">
    <location>
        <begin position="23"/>
        <end position="84"/>
    </location>
</feature>